<protein>
    <submittedName>
        <fullName evidence="1">Asparaginase</fullName>
    </submittedName>
</protein>
<dbReference type="Pfam" id="PF06089">
    <property type="entry name" value="Asparaginase_II"/>
    <property type="match status" value="1"/>
</dbReference>
<dbReference type="RefSeq" id="WP_251933695.1">
    <property type="nucleotide sequence ID" value="NZ_CP098747.1"/>
</dbReference>
<dbReference type="PANTHER" id="PTHR42110:SF1">
    <property type="entry name" value="L-ASPARAGINASE, PUTATIVE (AFU_ORTHOLOGUE AFUA_3G11890)-RELATED"/>
    <property type="match status" value="1"/>
</dbReference>
<keyword evidence="2" id="KW-1185">Reference proteome</keyword>
<organism evidence="1 2">
    <name type="scientific">Sneathiella marina</name>
    <dbReference type="NCBI Taxonomy" id="2950108"/>
    <lineage>
        <taxon>Bacteria</taxon>
        <taxon>Pseudomonadati</taxon>
        <taxon>Pseudomonadota</taxon>
        <taxon>Alphaproteobacteria</taxon>
        <taxon>Sneathiellales</taxon>
        <taxon>Sneathiellaceae</taxon>
        <taxon>Sneathiella</taxon>
    </lineage>
</organism>
<dbReference type="Proteomes" id="UP001056291">
    <property type="component" value="Chromosome"/>
</dbReference>
<dbReference type="PANTHER" id="PTHR42110">
    <property type="entry name" value="L-ASPARAGINASE, PUTATIVE (AFU_ORTHOLOGUE AFUA_3G11890)-RELATED"/>
    <property type="match status" value="1"/>
</dbReference>
<dbReference type="InterPro" id="IPR010349">
    <property type="entry name" value="Asparaginase_II"/>
</dbReference>
<gene>
    <name evidence="1" type="ORF">NBZ79_16775</name>
</gene>
<evidence type="ECO:0000313" key="1">
    <source>
        <dbReference type="EMBL" id="USG60815.1"/>
    </source>
</evidence>
<accession>A0ABY4W0T7</accession>
<proteinExistence type="predicted"/>
<dbReference type="EMBL" id="CP098747">
    <property type="protein sequence ID" value="USG60815.1"/>
    <property type="molecule type" value="Genomic_DNA"/>
</dbReference>
<evidence type="ECO:0000313" key="2">
    <source>
        <dbReference type="Proteomes" id="UP001056291"/>
    </source>
</evidence>
<sequence length="341" mass="36135">MINHSSSDFASNPFTVTVSRGPIIESRHQVIAVISDAKGKLVRSWGDVRNAVYLRSAIKPLQAIPLVETGAADALDVTEQELSLACASHNGEVAHVDAVSEWLKRIGLGINDLECGTHWPKYEAAALELAGAGLAPSAAHNNCSGKHSGFLSTAVYMKENTQGYIHLDHPVQQRIVKVLEDFTDLDLSRAPIGTDGCSIPTIAIPLDKAALAMARFADPSKLEAGRASACHRIQTAVAKFPHMIAGTDRLCTALDGAAHGKVIAKVGAEAVYLAALPELGLGIALKALDGADRAAEVALGALLEDLGVVTEDIHKSADPYFHPILRNRNDIVVGRLEAVFD</sequence>
<name>A0ABY4W0T7_9PROT</name>
<reference evidence="1" key="1">
    <citation type="submission" date="2022-06" db="EMBL/GenBank/DDBJ databases">
        <title>Sneathiella actinostolidae sp. nov., isolated from a sea anemonein the Western Pacific Ocean.</title>
        <authorList>
            <person name="Wei M.J."/>
        </authorList>
    </citation>
    <scope>NUCLEOTIDE SEQUENCE</scope>
    <source>
        <strain evidence="1">PHK-P5</strain>
    </source>
</reference>